<evidence type="ECO:0000313" key="1">
    <source>
        <dbReference type="EMBL" id="GIY30920.1"/>
    </source>
</evidence>
<accession>A0AAV4SEN0</accession>
<proteinExistence type="predicted"/>
<dbReference type="EMBL" id="BPLR01009293">
    <property type="protein sequence ID" value="GIY30920.1"/>
    <property type="molecule type" value="Genomic_DNA"/>
</dbReference>
<reference evidence="1 2" key="1">
    <citation type="submission" date="2021-06" db="EMBL/GenBank/DDBJ databases">
        <title>Caerostris extrusa draft genome.</title>
        <authorList>
            <person name="Kono N."/>
            <person name="Arakawa K."/>
        </authorList>
    </citation>
    <scope>NUCLEOTIDE SEQUENCE [LARGE SCALE GENOMIC DNA]</scope>
</reference>
<sequence length="115" mass="13360">MPMCILLPHTLNIDECTSKAHTIRASGTSMREATKEIVFTEGFLRGQLKKRKQFDRFQKSFSKRTGIVYLQTIWTDVFCNTEITDIPFVLFRKSSIPDHFSSEIKLAEDFNSDFM</sequence>
<dbReference type="Proteomes" id="UP001054945">
    <property type="component" value="Unassembled WGS sequence"/>
</dbReference>
<gene>
    <name evidence="1" type="ORF">CEXT_339141</name>
</gene>
<name>A0AAV4SEN0_CAEEX</name>
<evidence type="ECO:0000313" key="2">
    <source>
        <dbReference type="Proteomes" id="UP001054945"/>
    </source>
</evidence>
<evidence type="ECO:0008006" key="3">
    <source>
        <dbReference type="Google" id="ProtNLM"/>
    </source>
</evidence>
<organism evidence="1 2">
    <name type="scientific">Caerostris extrusa</name>
    <name type="common">Bark spider</name>
    <name type="synonym">Caerostris bankana</name>
    <dbReference type="NCBI Taxonomy" id="172846"/>
    <lineage>
        <taxon>Eukaryota</taxon>
        <taxon>Metazoa</taxon>
        <taxon>Ecdysozoa</taxon>
        <taxon>Arthropoda</taxon>
        <taxon>Chelicerata</taxon>
        <taxon>Arachnida</taxon>
        <taxon>Araneae</taxon>
        <taxon>Araneomorphae</taxon>
        <taxon>Entelegynae</taxon>
        <taxon>Araneoidea</taxon>
        <taxon>Araneidae</taxon>
        <taxon>Caerostris</taxon>
    </lineage>
</organism>
<keyword evidence="2" id="KW-1185">Reference proteome</keyword>
<comment type="caution">
    <text evidence="1">The sequence shown here is derived from an EMBL/GenBank/DDBJ whole genome shotgun (WGS) entry which is preliminary data.</text>
</comment>
<protein>
    <recommendedName>
        <fullName evidence="3">Ribosomal protein L5</fullName>
    </recommendedName>
</protein>
<dbReference type="AlphaFoldDB" id="A0AAV4SEN0"/>